<dbReference type="PANTHER" id="PTHR30313:SF2">
    <property type="entry name" value="DNA PRIMASE"/>
    <property type="match status" value="1"/>
</dbReference>
<dbReference type="SMART" id="SM00400">
    <property type="entry name" value="ZnF_CHCC"/>
    <property type="match status" value="1"/>
</dbReference>
<evidence type="ECO:0000256" key="6">
    <source>
        <dbReference type="ARBA" id="ARBA00022723"/>
    </source>
</evidence>
<protein>
    <recommendedName>
        <fullName evidence="12 13">DNA primase</fullName>
        <ecNumber evidence="12">2.7.7.101</ecNumber>
    </recommendedName>
</protein>
<dbReference type="InterPro" id="IPR002694">
    <property type="entry name" value="Znf_CHC2"/>
</dbReference>
<evidence type="ECO:0000256" key="9">
    <source>
        <dbReference type="ARBA" id="ARBA00022842"/>
    </source>
</evidence>
<dbReference type="SMART" id="SM00493">
    <property type="entry name" value="TOPRIM"/>
    <property type="match status" value="1"/>
</dbReference>
<evidence type="ECO:0000256" key="15">
    <source>
        <dbReference type="SAM" id="Coils"/>
    </source>
</evidence>
<dbReference type="EMBL" id="PCYJ01000031">
    <property type="protein sequence ID" value="PIR45328.1"/>
    <property type="molecule type" value="Genomic_DNA"/>
</dbReference>
<dbReference type="Proteomes" id="UP000230906">
    <property type="component" value="Unassembled WGS sequence"/>
</dbReference>
<comment type="similarity">
    <text evidence="12 13">Belongs to the DnaG primase family.</text>
</comment>
<keyword evidence="4 12" id="KW-0548">Nucleotidyltransferase</keyword>
<dbReference type="PANTHER" id="PTHR30313">
    <property type="entry name" value="DNA PRIMASE"/>
    <property type="match status" value="1"/>
</dbReference>
<evidence type="ECO:0000313" key="18">
    <source>
        <dbReference type="Proteomes" id="UP000230906"/>
    </source>
</evidence>
<dbReference type="Pfam" id="PF08275">
    <property type="entry name" value="DNAG_N"/>
    <property type="match status" value="1"/>
</dbReference>
<dbReference type="InterPro" id="IPR006295">
    <property type="entry name" value="DNA_primase_DnaG"/>
</dbReference>
<keyword evidence="10 12" id="KW-0238">DNA-binding</keyword>
<feature type="zinc finger region" description="CHC2-type" evidence="12 14">
    <location>
        <begin position="35"/>
        <end position="59"/>
    </location>
</feature>
<dbReference type="GO" id="GO:0003677">
    <property type="term" value="F:DNA binding"/>
    <property type="evidence" value="ECO:0007669"/>
    <property type="project" value="UniProtKB-KW"/>
</dbReference>
<evidence type="ECO:0000256" key="14">
    <source>
        <dbReference type="PIRSR" id="PIRSR002811-1"/>
    </source>
</evidence>
<evidence type="ECO:0000256" key="7">
    <source>
        <dbReference type="ARBA" id="ARBA00022771"/>
    </source>
</evidence>
<keyword evidence="9" id="KW-0460">Magnesium</keyword>
<organism evidence="17 18">
    <name type="scientific">Candidatus Vogelbacteria bacterium CG10_big_fil_rev_8_21_14_0_10_50_13</name>
    <dbReference type="NCBI Taxonomy" id="1975044"/>
    <lineage>
        <taxon>Bacteria</taxon>
        <taxon>Candidatus Vogeliibacteriota</taxon>
    </lineage>
</organism>
<dbReference type="PROSITE" id="PS50880">
    <property type="entry name" value="TOPRIM"/>
    <property type="match status" value="1"/>
</dbReference>
<dbReference type="GO" id="GO:0005737">
    <property type="term" value="C:cytoplasm"/>
    <property type="evidence" value="ECO:0007669"/>
    <property type="project" value="TreeGrafter"/>
</dbReference>
<dbReference type="GO" id="GO:1990077">
    <property type="term" value="C:primosome complex"/>
    <property type="evidence" value="ECO:0007669"/>
    <property type="project" value="UniProtKB-KW"/>
</dbReference>
<dbReference type="Pfam" id="PF13155">
    <property type="entry name" value="Toprim_2"/>
    <property type="match status" value="1"/>
</dbReference>
<keyword evidence="7 12" id="KW-0863">Zinc-finger</keyword>
<sequence length="586" mass="64749">MSSTVEQIKERLGIAEVVGQYLKLERAGVNFRARCPFHNERTPSFFVSPTRGSWHCFGCNRGGDLISFVEEIEGIDFLGALKILAAQAGVDLAAYDRREVGEKDRLFKALDLATKFFETKLLTNEAVKKYLVERGLTEETIRAWRLGFAPDDWRHAADELIRQGYSEQELTAIGLTVTAAKNPAGRPYERFRRRIMFPLFDSAGRVTGFSGRIFGGDSNNEALGRNQTGEAKYVNSPETKLYKKSQILFGFDRAKMAIRQADMAILVEGQMDLLMAHQAGITNTVAVSGTALTTEHLIKLHRLAGNLVMSFDSDEAGIKAAKKSIDLALALGFNVKAAALPSGQDPAEVIKTDPEIFRRAVAEAKHIINFHLDNLKAKTSDRQQLAKLVTNEVLPYVKQLANNLEQAHFIDHIATAIKLPVDSLWRELKTVKVLTTQRSDLKNSPRSDLEIETVVESRAKRINKLLFGLLAWQKSLPAPAVDLAALTARLAELATPAELARQAAAAAGDQELLFEVELSYAGSTRLADEIDELIANFKQEQLKGDLAIALAELREAESDQDQARLDSALKKCQDIGKALQALTNHN</sequence>
<reference evidence="17 18" key="1">
    <citation type="submission" date="2017-09" db="EMBL/GenBank/DDBJ databases">
        <title>Depth-based differentiation of microbial function through sediment-hosted aquifers and enrichment of novel symbionts in the deep terrestrial subsurface.</title>
        <authorList>
            <person name="Probst A.J."/>
            <person name="Ladd B."/>
            <person name="Jarett J.K."/>
            <person name="Geller-Mcgrath D.E."/>
            <person name="Sieber C.M."/>
            <person name="Emerson J.B."/>
            <person name="Anantharaman K."/>
            <person name="Thomas B.C."/>
            <person name="Malmstrom R."/>
            <person name="Stieglmeier M."/>
            <person name="Klingl A."/>
            <person name="Woyke T."/>
            <person name="Ryan C.M."/>
            <person name="Banfield J.F."/>
        </authorList>
    </citation>
    <scope>NUCLEOTIDE SEQUENCE [LARGE SCALE GENOMIC DNA]</scope>
    <source>
        <strain evidence="17">CG10_big_fil_rev_8_21_14_0_10_50_13</strain>
    </source>
</reference>
<evidence type="ECO:0000256" key="4">
    <source>
        <dbReference type="ARBA" id="ARBA00022695"/>
    </source>
</evidence>
<evidence type="ECO:0000256" key="13">
    <source>
        <dbReference type="PIRNR" id="PIRNR002811"/>
    </source>
</evidence>
<evidence type="ECO:0000256" key="8">
    <source>
        <dbReference type="ARBA" id="ARBA00022833"/>
    </source>
</evidence>
<dbReference type="GO" id="GO:0006269">
    <property type="term" value="P:DNA replication, synthesis of primer"/>
    <property type="evidence" value="ECO:0007669"/>
    <property type="project" value="UniProtKB-UniRule"/>
</dbReference>
<evidence type="ECO:0000256" key="10">
    <source>
        <dbReference type="ARBA" id="ARBA00023125"/>
    </source>
</evidence>
<comment type="subunit">
    <text evidence="12">Monomer. Interacts with DnaB.</text>
</comment>
<comment type="cofactor">
    <cofactor evidence="12 13 14">
        <name>Zn(2+)</name>
        <dbReference type="ChEBI" id="CHEBI:29105"/>
    </cofactor>
    <text evidence="12 13 14">Binds 1 zinc ion per monomer.</text>
</comment>
<keyword evidence="3 12" id="KW-0808">Transferase</keyword>
<dbReference type="Gene3D" id="3.90.980.10">
    <property type="entry name" value="DNA primase, catalytic core, N-terminal domain"/>
    <property type="match status" value="1"/>
</dbReference>
<evidence type="ECO:0000256" key="3">
    <source>
        <dbReference type="ARBA" id="ARBA00022679"/>
    </source>
</evidence>
<comment type="catalytic activity">
    <reaction evidence="12">
        <text>ssDNA + n NTP = ssDNA/pppN(pN)n-1 hybrid + (n-1) diphosphate.</text>
        <dbReference type="EC" id="2.7.7.101"/>
    </reaction>
</comment>
<dbReference type="FunFam" id="3.90.580.10:FF:000001">
    <property type="entry name" value="DNA primase"/>
    <property type="match status" value="1"/>
</dbReference>
<name>A0A2H0RFN3_9BACT</name>
<dbReference type="EC" id="2.7.7.101" evidence="12"/>
<dbReference type="InterPro" id="IPR050219">
    <property type="entry name" value="DnaG_primase"/>
</dbReference>
<dbReference type="HAMAP" id="MF_00974">
    <property type="entry name" value="DNA_primase_DnaG"/>
    <property type="match status" value="1"/>
</dbReference>
<dbReference type="InterPro" id="IPR006171">
    <property type="entry name" value="TOPRIM_dom"/>
</dbReference>
<dbReference type="InterPro" id="IPR036977">
    <property type="entry name" value="DNA_primase_Znf_CHC2"/>
</dbReference>
<evidence type="ECO:0000256" key="2">
    <source>
        <dbReference type="ARBA" id="ARBA00022515"/>
    </source>
</evidence>
<evidence type="ECO:0000256" key="11">
    <source>
        <dbReference type="ARBA" id="ARBA00023163"/>
    </source>
</evidence>
<keyword evidence="5 12" id="KW-0235">DNA replication</keyword>
<dbReference type="GO" id="GO:0003899">
    <property type="term" value="F:DNA-directed RNA polymerase activity"/>
    <property type="evidence" value="ECO:0007669"/>
    <property type="project" value="UniProtKB-UniRule"/>
</dbReference>
<dbReference type="InterPro" id="IPR030846">
    <property type="entry name" value="DnaG_bac"/>
</dbReference>
<comment type="caution">
    <text evidence="17">The sequence shown here is derived from an EMBL/GenBank/DDBJ whole genome shotgun (WGS) entry which is preliminary data.</text>
</comment>
<dbReference type="CDD" id="cd03364">
    <property type="entry name" value="TOPRIM_DnaG_primases"/>
    <property type="match status" value="1"/>
</dbReference>
<feature type="domain" description="Toprim" evidence="16">
    <location>
        <begin position="262"/>
        <end position="343"/>
    </location>
</feature>
<keyword evidence="8 12" id="KW-0862">Zinc</keyword>
<dbReference type="Gene3D" id="3.40.1360.10">
    <property type="match status" value="1"/>
</dbReference>
<keyword evidence="15" id="KW-0175">Coiled coil</keyword>
<dbReference type="GO" id="GO:0008270">
    <property type="term" value="F:zinc ion binding"/>
    <property type="evidence" value="ECO:0007669"/>
    <property type="project" value="UniProtKB-UniRule"/>
</dbReference>
<keyword evidence="1 12" id="KW-0240">DNA-directed RNA polymerase</keyword>
<dbReference type="NCBIfam" id="TIGR01391">
    <property type="entry name" value="dnaG"/>
    <property type="match status" value="1"/>
</dbReference>
<dbReference type="AlphaFoldDB" id="A0A2H0RFN3"/>
<keyword evidence="6 12" id="KW-0479">Metal-binding</keyword>
<dbReference type="Pfam" id="PF01807">
    <property type="entry name" value="Zn_ribbon_DnaG"/>
    <property type="match status" value="1"/>
</dbReference>
<comment type="domain">
    <text evidence="12">Contains an N-terminal zinc-binding domain, a central core domain that contains the primase activity, and a C-terminal DnaB-binding domain.</text>
</comment>
<proteinExistence type="inferred from homology"/>
<evidence type="ECO:0000256" key="1">
    <source>
        <dbReference type="ARBA" id="ARBA00022478"/>
    </source>
</evidence>
<dbReference type="InterPro" id="IPR034151">
    <property type="entry name" value="TOPRIM_DnaG_bac"/>
</dbReference>
<evidence type="ECO:0000256" key="12">
    <source>
        <dbReference type="HAMAP-Rule" id="MF_00974"/>
    </source>
</evidence>
<feature type="coiled-coil region" evidence="15">
    <location>
        <begin position="539"/>
        <end position="566"/>
    </location>
</feature>
<dbReference type="Gene3D" id="3.90.580.10">
    <property type="entry name" value="Zinc finger, CHC2-type domain"/>
    <property type="match status" value="1"/>
</dbReference>
<evidence type="ECO:0000256" key="5">
    <source>
        <dbReference type="ARBA" id="ARBA00022705"/>
    </source>
</evidence>
<dbReference type="GO" id="GO:0000428">
    <property type="term" value="C:DNA-directed RNA polymerase complex"/>
    <property type="evidence" value="ECO:0007669"/>
    <property type="project" value="UniProtKB-KW"/>
</dbReference>
<dbReference type="PIRSF" id="PIRSF002811">
    <property type="entry name" value="DnaG"/>
    <property type="match status" value="1"/>
</dbReference>
<dbReference type="InterPro" id="IPR037068">
    <property type="entry name" value="DNA_primase_core_N_sf"/>
</dbReference>
<dbReference type="InterPro" id="IPR013264">
    <property type="entry name" value="DNAG_N"/>
</dbReference>
<keyword evidence="11 12" id="KW-0804">Transcription</keyword>
<dbReference type="SUPFAM" id="SSF56731">
    <property type="entry name" value="DNA primase core"/>
    <property type="match status" value="1"/>
</dbReference>
<accession>A0A2H0RFN3</accession>
<gene>
    <name evidence="12 17" type="primary">dnaG</name>
    <name evidence="17" type="ORF">COV09_02055</name>
</gene>
<keyword evidence="2 12" id="KW-0639">Primosome</keyword>
<comment type="function">
    <text evidence="12 13">RNA polymerase that catalyzes the synthesis of short RNA molecules used as primers for DNA polymerase during DNA replication.</text>
</comment>
<dbReference type="SUPFAM" id="SSF57783">
    <property type="entry name" value="Zinc beta-ribbon"/>
    <property type="match status" value="1"/>
</dbReference>
<evidence type="ECO:0000313" key="17">
    <source>
        <dbReference type="EMBL" id="PIR45328.1"/>
    </source>
</evidence>
<evidence type="ECO:0000259" key="16">
    <source>
        <dbReference type="PROSITE" id="PS50880"/>
    </source>
</evidence>